<name>A0AAD7CVJ4_MYCRO</name>
<evidence type="ECO:0000313" key="3">
    <source>
        <dbReference type="Proteomes" id="UP001221757"/>
    </source>
</evidence>
<dbReference type="EMBL" id="JARKIE010000212">
    <property type="protein sequence ID" value="KAJ7665804.1"/>
    <property type="molecule type" value="Genomic_DNA"/>
</dbReference>
<dbReference type="AlphaFoldDB" id="A0AAD7CVJ4"/>
<proteinExistence type="predicted"/>
<sequence length="131" mass="14612">MEGKGKVRWREECCHRLVKCAAELRSAIKSAELAAIRITMYGQEPEAETQEWADTPVISEIKLSETRTINASSALLRGPCDTKRVLRRVKRAIFTMGPIPKALQFKGARKKRSKAQQQHTATLTTSTASIS</sequence>
<reference evidence="2" key="1">
    <citation type="submission" date="2023-03" db="EMBL/GenBank/DDBJ databases">
        <title>Massive genome expansion in bonnet fungi (Mycena s.s.) driven by repeated elements and novel gene families across ecological guilds.</title>
        <authorList>
            <consortium name="Lawrence Berkeley National Laboratory"/>
            <person name="Harder C.B."/>
            <person name="Miyauchi S."/>
            <person name="Viragh M."/>
            <person name="Kuo A."/>
            <person name="Thoen E."/>
            <person name="Andreopoulos B."/>
            <person name="Lu D."/>
            <person name="Skrede I."/>
            <person name="Drula E."/>
            <person name="Henrissat B."/>
            <person name="Morin E."/>
            <person name="Kohler A."/>
            <person name="Barry K."/>
            <person name="LaButti K."/>
            <person name="Morin E."/>
            <person name="Salamov A."/>
            <person name="Lipzen A."/>
            <person name="Mereny Z."/>
            <person name="Hegedus B."/>
            <person name="Baldrian P."/>
            <person name="Stursova M."/>
            <person name="Weitz H."/>
            <person name="Taylor A."/>
            <person name="Grigoriev I.V."/>
            <person name="Nagy L.G."/>
            <person name="Martin F."/>
            <person name="Kauserud H."/>
        </authorList>
    </citation>
    <scope>NUCLEOTIDE SEQUENCE</scope>
    <source>
        <strain evidence="2">CBHHK067</strain>
    </source>
</reference>
<feature type="region of interest" description="Disordered" evidence="1">
    <location>
        <begin position="105"/>
        <end position="131"/>
    </location>
</feature>
<evidence type="ECO:0000256" key="1">
    <source>
        <dbReference type="SAM" id="MobiDB-lite"/>
    </source>
</evidence>
<evidence type="ECO:0000313" key="2">
    <source>
        <dbReference type="EMBL" id="KAJ7665804.1"/>
    </source>
</evidence>
<gene>
    <name evidence="2" type="ORF">B0H17DRAFT_1143247</name>
</gene>
<accession>A0AAD7CVJ4</accession>
<feature type="compositionally biased region" description="Low complexity" evidence="1">
    <location>
        <begin position="115"/>
        <end position="131"/>
    </location>
</feature>
<dbReference type="Proteomes" id="UP001221757">
    <property type="component" value="Unassembled WGS sequence"/>
</dbReference>
<protein>
    <submittedName>
        <fullName evidence="2">Uncharacterized protein</fullName>
    </submittedName>
</protein>
<organism evidence="2 3">
    <name type="scientific">Mycena rosella</name>
    <name type="common">Pink bonnet</name>
    <name type="synonym">Agaricus rosellus</name>
    <dbReference type="NCBI Taxonomy" id="1033263"/>
    <lineage>
        <taxon>Eukaryota</taxon>
        <taxon>Fungi</taxon>
        <taxon>Dikarya</taxon>
        <taxon>Basidiomycota</taxon>
        <taxon>Agaricomycotina</taxon>
        <taxon>Agaricomycetes</taxon>
        <taxon>Agaricomycetidae</taxon>
        <taxon>Agaricales</taxon>
        <taxon>Marasmiineae</taxon>
        <taxon>Mycenaceae</taxon>
        <taxon>Mycena</taxon>
    </lineage>
</organism>
<keyword evidence="3" id="KW-1185">Reference proteome</keyword>
<comment type="caution">
    <text evidence="2">The sequence shown here is derived from an EMBL/GenBank/DDBJ whole genome shotgun (WGS) entry which is preliminary data.</text>
</comment>